<reference evidence="4 5" key="1">
    <citation type="submission" date="2021-03" db="EMBL/GenBank/DDBJ databases">
        <title>Sequencing the genomes of 1000 actinobacteria strains.</title>
        <authorList>
            <person name="Klenk H.-P."/>
        </authorList>
    </citation>
    <scope>NUCLEOTIDE SEQUENCE [LARGE SCALE GENOMIC DNA]</scope>
    <source>
        <strain evidence="4 5">DSM 46670</strain>
    </source>
</reference>
<protein>
    <recommendedName>
        <fullName evidence="6">Esterase-like activity of phytase</fullName>
    </recommendedName>
</protein>
<feature type="domain" description="Phytase-like" evidence="2">
    <location>
        <begin position="438"/>
        <end position="700"/>
    </location>
</feature>
<dbReference type="InterPro" id="IPR015943">
    <property type="entry name" value="WD40/YVTN_repeat-like_dom_sf"/>
</dbReference>
<sequence length="718" mass="75381">MARPVWLLAVVLTLSALPSPAMATVPERFQRVDTMPVFRNSSVDEHTAAEIAAATPDGKTVVYTDSPAKRIGFTKVGRDGKLAPDGVLPMPGEPTSVDILGRLALVAVNTSKSFTEPSGVLVVVDLTSRAVVATHDLGGQPDSIDISHDGRYAAIAIENERDEDVNEGEIPQLPAGFLAIVDLKSAPAAWGLRRVELTGLAAVAPSDPEPEYVSINGRDQVAVTLQENNHIAVVDLRSGKILNHFSAGSVTVNGVDTEDDGRIDPTGTITAAREPDAVAWLDDRTLGTADEGDYLGGSRTWTVFDASTGHVVYSSGNELQQVAITQGQYPDGRSDNKGVEPEGLAVATFGRNRYAFVGMERANLVAVYDVNNPRRPRFLQAVPTGVGPEGLLPIPATGTLVVSAEEDAAKDSVRSSLSSYRLTRTPLSAPSIVSDGIGFGALSGLSGIPGDYRNVVSVTDAAYSPTRVLTIDTLASPARVRGELTLTKNGQPVGYDGEGIAARRGGGYWLAAEGDGKKLPNLLVEVAASGAVVREVPLPAAVAATATSNGFEGVTVAGEHVWVAVQREWKTDKAGQVTLARFTPATGEWAFVAYPLDAAPAGAWIGLSEVTALNDRTLLVLERDNQRGDAAKVKKVYRVDISKVAPVAAGQPKPLVSKTLAYDLMPALAAGSGAVHDKPEGLAVVGEGLFRRLVGVVDNDGVDDAPGESVFLRLGWIH</sequence>
<proteinExistence type="predicted"/>
<dbReference type="PANTHER" id="PTHR46928">
    <property type="entry name" value="MESENCHYME-SPECIFIC CELL SURFACE GLYCOPROTEIN"/>
    <property type="match status" value="1"/>
</dbReference>
<dbReference type="InterPro" id="IPR055188">
    <property type="entry name" value="Choice_anch_I"/>
</dbReference>
<dbReference type="SUPFAM" id="SSF50969">
    <property type="entry name" value="YVTN repeat-like/Quinoprotein amine dehydrogenase"/>
    <property type="match status" value="1"/>
</dbReference>
<name>A0ABS4TFH2_9PSEU</name>
<dbReference type="PANTHER" id="PTHR46928:SF1">
    <property type="entry name" value="MESENCHYME-SPECIFIC CELL SURFACE GLYCOPROTEIN"/>
    <property type="match status" value="1"/>
</dbReference>
<evidence type="ECO:0000259" key="2">
    <source>
        <dbReference type="Pfam" id="PF13449"/>
    </source>
</evidence>
<accession>A0ABS4TFH2</accession>
<evidence type="ECO:0008006" key="6">
    <source>
        <dbReference type="Google" id="ProtNLM"/>
    </source>
</evidence>
<evidence type="ECO:0000313" key="4">
    <source>
        <dbReference type="EMBL" id="MBP2323091.1"/>
    </source>
</evidence>
<feature type="signal peptide" evidence="1">
    <location>
        <begin position="1"/>
        <end position="23"/>
    </location>
</feature>
<keyword evidence="1" id="KW-0732">Signal</keyword>
<dbReference type="Proteomes" id="UP001519332">
    <property type="component" value="Unassembled WGS sequence"/>
</dbReference>
<feature type="domain" description="Choice-of-anchor I" evidence="3">
    <location>
        <begin position="294"/>
        <end position="380"/>
    </location>
</feature>
<dbReference type="Gene3D" id="2.130.10.10">
    <property type="entry name" value="YVTN repeat-like/Quinoprotein amine dehydrogenase"/>
    <property type="match status" value="2"/>
</dbReference>
<comment type="caution">
    <text evidence="4">The sequence shown here is derived from an EMBL/GenBank/DDBJ whole genome shotgun (WGS) entry which is preliminary data.</text>
</comment>
<dbReference type="Pfam" id="PF22494">
    <property type="entry name" value="choice_anch_I"/>
    <property type="match status" value="1"/>
</dbReference>
<keyword evidence="5" id="KW-1185">Reference proteome</keyword>
<dbReference type="InterPro" id="IPR027372">
    <property type="entry name" value="Phytase-like_dom"/>
</dbReference>
<feature type="chain" id="PRO_5045443459" description="Esterase-like activity of phytase" evidence="1">
    <location>
        <begin position="24"/>
        <end position="718"/>
    </location>
</feature>
<dbReference type="InterPro" id="IPR011044">
    <property type="entry name" value="Quino_amine_DH_bsu"/>
</dbReference>
<gene>
    <name evidence="4" type="ORF">JOF56_003476</name>
</gene>
<evidence type="ECO:0000256" key="1">
    <source>
        <dbReference type="SAM" id="SignalP"/>
    </source>
</evidence>
<evidence type="ECO:0000259" key="3">
    <source>
        <dbReference type="Pfam" id="PF22494"/>
    </source>
</evidence>
<evidence type="ECO:0000313" key="5">
    <source>
        <dbReference type="Proteomes" id="UP001519332"/>
    </source>
</evidence>
<organism evidence="4 5">
    <name type="scientific">Kibdelosporangium banguiense</name>
    <dbReference type="NCBI Taxonomy" id="1365924"/>
    <lineage>
        <taxon>Bacteria</taxon>
        <taxon>Bacillati</taxon>
        <taxon>Actinomycetota</taxon>
        <taxon>Actinomycetes</taxon>
        <taxon>Pseudonocardiales</taxon>
        <taxon>Pseudonocardiaceae</taxon>
        <taxon>Kibdelosporangium</taxon>
    </lineage>
</organism>
<dbReference type="RefSeq" id="WP_209639006.1">
    <property type="nucleotide sequence ID" value="NZ_JAGINW010000001.1"/>
</dbReference>
<dbReference type="InterPro" id="IPR052956">
    <property type="entry name" value="Mesenchyme-surface_protein"/>
</dbReference>
<dbReference type="EMBL" id="JAGINW010000001">
    <property type="protein sequence ID" value="MBP2323091.1"/>
    <property type="molecule type" value="Genomic_DNA"/>
</dbReference>
<dbReference type="Pfam" id="PF13449">
    <property type="entry name" value="Phytase-like"/>
    <property type="match status" value="1"/>
</dbReference>